<dbReference type="InterPro" id="IPR036249">
    <property type="entry name" value="Thioredoxin-like_sf"/>
</dbReference>
<dbReference type="PROSITE" id="PS51352">
    <property type="entry name" value="THIOREDOXIN_2"/>
    <property type="match status" value="1"/>
</dbReference>
<sequence precursor="true">MRLVALTLLVAAVAICAEAPKADLTLQDSAGKKVRLRDLRGKPAVLNFWATWCGPCKAEMPMLVELEKQYAARGVQFIGASMDGSKTKAQIPSFLAEHHVAFPVWYGGSADDLDRLHLGGAVPATAFLDAEGHIVARILGQARLEELKERLDWLTGDRSGPAPEPLVKHLQ</sequence>
<evidence type="ECO:0000259" key="3">
    <source>
        <dbReference type="PROSITE" id="PS51352"/>
    </source>
</evidence>
<dbReference type="InParanoid" id="Q021C9"/>
<dbReference type="STRING" id="234267.Acid_3487"/>
<dbReference type="FunCoup" id="Q021C9">
    <property type="interactions" value="292"/>
</dbReference>
<dbReference type="KEGG" id="sus:Acid_3487"/>
<dbReference type="GO" id="GO:0016491">
    <property type="term" value="F:oxidoreductase activity"/>
    <property type="evidence" value="ECO:0007669"/>
    <property type="project" value="InterPro"/>
</dbReference>
<dbReference type="InterPro" id="IPR050553">
    <property type="entry name" value="Thioredoxin_ResA/DsbE_sf"/>
</dbReference>
<dbReference type="InterPro" id="IPR000866">
    <property type="entry name" value="AhpC/TSA"/>
</dbReference>
<proteinExistence type="predicted"/>
<dbReference type="SUPFAM" id="SSF52833">
    <property type="entry name" value="Thioredoxin-like"/>
    <property type="match status" value="1"/>
</dbReference>
<dbReference type="PANTHER" id="PTHR42852:SF13">
    <property type="entry name" value="PROTEIN DIPZ"/>
    <property type="match status" value="1"/>
</dbReference>
<feature type="domain" description="Thioredoxin" evidence="3">
    <location>
        <begin position="13"/>
        <end position="156"/>
    </location>
</feature>
<gene>
    <name evidence="4" type="ordered locus">Acid_3487</name>
</gene>
<protein>
    <submittedName>
        <fullName evidence="4">Redoxin domain protein</fullName>
    </submittedName>
</protein>
<dbReference type="InterPro" id="IPR017937">
    <property type="entry name" value="Thioredoxin_CS"/>
</dbReference>
<dbReference type="CDD" id="cd02966">
    <property type="entry name" value="TlpA_like_family"/>
    <property type="match status" value="1"/>
</dbReference>
<dbReference type="EMBL" id="CP000473">
    <property type="protein sequence ID" value="ABJ84460.1"/>
    <property type="molecule type" value="Genomic_DNA"/>
</dbReference>
<dbReference type="Pfam" id="PF00578">
    <property type="entry name" value="AhpC-TSA"/>
    <property type="match status" value="1"/>
</dbReference>
<dbReference type="PANTHER" id="PTHR42852">
    <property type="entry name" value="THIOL:DISULFIDE INTERCHANGE PROTEIN DSBE"/>
    <property type="match status" value="1"/>
</dbReference>
<accession>Q021C9</accession>
<dbReference type="HOGENOM" id="CLU_042529_11_2_0"/>
<dbReference type="AlphaFoldDB" id="Q021C9"/>
<evidence type="ECO:0000313" key="4">
    <source>
        <dbReference type="EMBL" id="ABJ84460.1"/>
    </source>
</evidence>
<organism evidence="4">
    <name type="scientific">Solibacter usitatus (strain Ellin6076)</name>
    <dbReference type="NCBI Taxonomy" id="234267"/>
    <lineage>
        <taxon>Bacteria</taxon>
        <taxon>Pseudomonadati</taxon>
        <taxon>Acidobacteriota</taxon>
        <taxon>Terriglobia</taxon>
        <taxon>Bryobacterales</taxon>
        <taxon>Solibacteraceae</taxon>
        <taxon>Candidatus Solibacter</taxon>
    </lineage>
</organism>
<name>Q021C9_SOLUE</name>
<evidence type="ECO:0000256" key="1">
    <source>
        <dbReference type="ARBA" id="ARBA00023284"/>
    </source>
</evidence>
<keyword evidence="1" id="KW-0676">Redox-active center</keyword>
<dbReference type="InterPro" id="IPR013766">
    <property type="entry name" value="Thioredoxin_domain"/>
</dbReference>
<dbReference type="OrthoDB" id="25753at2"/>
<keyword evidence="2" id="KW-0732">Signal</keyword>
<dbReference type="eggNOG" id="COG0526">
    <property type="taxonomic scope" value="Bacteria"/>
</dbReference>
<dbReference type="GO" id="GO:0016209">
    <property type="term" value="F:antioxidant activity"/>
    <property type="evidence" value="ECO:0007669"/>
    <property type="project" value="InterPro"/>
</dbReference>
<dbReference type="Gene3D" id="3.40.30.10">
    <property type="entry name" value="Glutaredoxin"/>
    <property type="match status" value="1"/>
</dbReference>
<evidence type="ECO:0000256" key="2">
    <source>
        <dbReference type="SAM" id="SignalP"/>
    </source>
</evidence>
<reference evidence="4" key="1">
    <citation type="submission" date="2006-10" db="EMBL/GenBank/DDBJ databases">
        <title>Complete sequence of Solibacter usitatus Ellin6076.</title>
        <authorList>
            <consortium name="US DOE Joint Genome Institute"/>
            <person name="Copeland A."/>
            <person name="Lucas S."/>
            <person name="Lapidus A."/>
            <person name="Barry K."/>
            <person name="Detter J.C."/>
            <person name="Glavina del Rio T."/>
            <person name="Hammon N."/>
            <person name="Israni S."/>
            <person name="Dalin E."/>
            <person name="Tice H."/>
            <person name="Pitluck S."/>
            <person name="Thompson L.S."/>
            <person name="Brettin T."/>
            <person name="Bruce D."/>
            <person name="Han C."/>
            <person name="Tapia R."/>
            <person name="Gilna P."/>
            <person name="Schmutz J."/>
            <person name="Larimer F."/>
            <person name="Land M."/>
            <person name="Hauser L."/>
            <person name="Kyrpides N."/>
            <person name="Mikhailova N."/>
            <person name="Janssen P.H."/>
            <person name="Kuske C.R."/>
            <person name="Richardson P."/>
        </authorList>
    </citation>
    <scope>NUCLEOTIDE SEQUENCE</scope>
    <source>
        <strain evidence="4">Ellin6076</strain>
    </source>
</reference>
<feature type="chain" id="PRO_5004162949" evidence="2">
    <location>
        <begin position="18"/>
        <end position="171"/>
    </location>
</feature>
<dbReference type="PROSITE" id="PS00194">
    <property type="entry name" value="THIOREDOXIN_1"/>
    <property type="match status" value="1"/>
</dbReference>
<feature type="signal peptide" evidence="2">
    <location>
        <begin position="1"/>
        <end position="17"/>
    </location>
</feature>